<comment type="caution">
    <text evidence="2">The sequence shown here is derived from an EMBL/GenBank/DDBJ whole genome shotgun (WGS) entry which is preliminary data.</text>
</comment>
<feature type="compositionally biased region" description="Polar residues" evidence="1">
    <location>
        <begin position="88"/>
        <end position="100"/>
    </location>
</feature>
<evidence type="ECO:0000313" key="2">
    <source>
        <dbReference type="EMBL" id="PSJ43482.1"/>
    </source>
</evidence>
<proteinExistence type="predicted"/>
<protein>
    <submittedName>
        <fullName evidence="2">Uncharacterized protein</fullName>
    </submittedName>
</protein>
<sequence length="152" mass="16209">MALLALALKACGQAAPAQPPQSVQSAQSQCWLEHLSDAERRELVLGYARMQEREGKAMADAWAQGVRSGYEERFAAEGVCPSAEGGASSDSIPSRGSTQLPEREASRAPEAGAAPQLLNRYGKPCKRIELENQNVPNIGGAMGWALVQVCKD</sequence>
<dbReference type="EMBL" id="PXYI01000001">
    <property type="protein sequence ID" value="PSJ43482.1"/>
    <property type="molecule type" value="Genomic_DNA"/>
</dbReference>
<gene>
    <name evidence="2" type="ORF">C7I55_03770</name>
</gene>
<reference evidence="2 3" key="1">
    <citation type="submission" date="2018-03" db="EMBL/GenBank/DDBJ databases">
        <title>The draft genome of Sphingosinicella sp. GL-C-18.</title>
        <authorList>
            <person name="Liu L."/>
            <person name="Li L."/>
            <person name="Liang L."/>
            <person name="Zhang X."/>
            <person name="Wang T."/>
        </authorList>
    </citation>
    <scope>NUCLEOTIDE SEQUENCE [LARGE SCALE GENOMIC DNA]</scope>
    <source>
        <strain evidence="2 3">GL-C-18</strain>
    </source>
</reference>
<dbReference type="AlphaFoldDB" id="A0A2P7QZT4"/>
<feature type="region of interest" description="Disordered" evidence="1">
    <location>
        <begin position="80"/>
        <end position="116"/>
    </location>
</feature>
<name>A0A2P7QZT4_9SPHN</name>
<dbReference type="Proteomes" id="UP000241167">
    <property type="component" value="Unassembled WGS sequence"/>
</dbReference>
<keyword evidence="3" id="KW-1185">Reference proteome</keyword>
<accession>A0A2P7QZT4</accession>
<organism evidence="2 3">
    <name type="scientific">Allosphingosinicella deserti</name>
    <dbReference type="NCBI Taxonomy" id="2116704"/>
    <lineage>
        <taxon>Bacteria</taxon>
        <taxon>Pseudomonadati</taxon>
        <taxon>Pseudomonadota</taxon>
        <taxon>Alphaproteobacteria</taxon>
        <taxon>Sphingomonadales</taxon>
        <taxon>Sphingomonadaceae</taxon>
        <taxon>Allosphingosinicella</taxon>
    </lineage>
</organism>
<evidence type="ECO:0000256" key="1">
    <source>
        <dbReference type="SAM" id="MobiDB-lite"/>
    </source>
</evidence>
<evidence type="ECO:0000313" key="3">
    <source>
        <dbReference type="Proteomes" id="UP000241167"/>
    </source>
</evidence>